<dbReference type="InterPro" id="IPR007219">
    <property type="entry name" value="XnlR_reg_dom"/>
</dbReference>
<dbReference type="GeneID" id="70133777"/>
<evidence type="ECO:0000259" key="3">
    <source>
        <dbReference type="SMART" id="SM00906"/>
    </source>
</evidence>
<organism evidence="4 5">
    <name type="scientific">Truncatella angustata</name>
    <dbReference type="NCBI Taxonomy" id="152316"/>
    <lineage>
        <taxon>Eukaryota</taxon>
        <taxon>Fungi</taxon>
        <taxon>Dikarya</taxon>
        <taxon>Ascomycota</taxon>
        <taxon>Pezizomycotina</taxon>
        <taxon>Sordariomycetes</taxon>
        <taxon>Xylariomycetidae</taxon>
        <taxon>Amphisphaeriales</taxon>
        <taxon>Sporocadaceae</taxon>
        <taxon>Truncatella</taxon>
    </lineage>
</organism>
<comment type="caution">
    <text evidence="4">The sequence shown here is derived from an EMBL/GenBank/DDBJ whole genome shotgun (WGS) entry which is preliminary data.</text>
</comment>
<evidence type="ECO:0000313" key="4">
    <source>
        <dbReference type="EMBL" id="KAH6652710.1"/>
    </source>
</evidence>
<feature type="domain" description="Xylanolytic transcriptional activator regulatory" evidence="3">
    <location>
        <begin position="229"/>
        <end position="303"/>
    </location>
</feature>
<dbReference type="SMART" id="SM00906">
    <property type="entry name" value="Fungal_trans"/>
    <property type="match status" value="1"/>
</dbReference>
<accession>A0A9P8ZVK8</accession>
<evidence type="ECO:0000313" key="5">
    <source>
        <dbReference type="Proteomes" id="UP000758603"/>
    </source>
</evidence>
<dbReference type="GO" id="GO:0003677">
    <property type="term" value="F:DNA binding"/>
    <property type="evidence" value="ECO:0007669"/>
    <property type="project" value="InterPro"/>
</dbReference>
<name>A0A9P8ZVK8_9PEZI</name>
<evidence type="ECO:0000256" key="2">
    <source>
        <dbReference type="ARBA" id="ARBA00023242"/>
    </source>
</evidence>
<dbReference type="EMBL" id="JAGPXC010000005">
    <property type="protein sequence ID" value="KAH6652710.1"/>
    <property type="molecule type" value="Genomic_DNA"/>
</dbReference>
<keyword evidence="5" id="KW-1185">Reference proteome</keyword>
<gene>
    <name evidence="4" type="ORF">BKA67DRAFT_592964</name>
</gene>
<dbReference type="Pfam" id="PF04082">
    <property type="entry name" value="Fungal_trans"/>
    <property type="match status" value="1"/>
</dbReference>
<evidence type="ECO:0000256" key="1">
    <source>
        <dbReference type="ARBA" id="ARBA00004123"/>
    </source>
</evidence>
<sequence>MDISKEVFWLNGEPVKQPGAELACHPADEERGHSYPAISADKGSSSSVYLTKCGATYVTSAHWAAVLNEIAELKGHFEEAEQREIHSHPPFEEPPSPGQAGPQLLYGCSRLLTKEEILASIPARPVVDKLVSCYFNSFEMSPVIWLGLLFTLMCLATQFQSYRLKPAVDTPETSSPEKDLQQTAETFRQKIVQCLVLGNYTKGGPYVLQTLMLYVAAELFLSNDAEMGVWILLGTIVQLAMQMGYHRDPKHFKGRSPFASEMHRRVWATIVELDLGISAQMGLPRLIRPWQADTMEPSNLQDHDFDKYTVELPPSRPETDLTPMLFRLVRGRMLTAIGAIWDFATDTRPYTYEAVIEMDARLQDAHACIPNCLKWRSIALCIADTPQTVMQKVSLEIIVHRASIVLHRRYLHCLPTDSKEIHSRQKCLDAALKLLEYQQILQDKTEFLGQLYHERWRVSSLVKHDFLLATSILCSYLQQVKKDIHNGIGNEPVNTIREALRKSHAIWLRSSDSSKEAQKAAEAVSIVLGIEGTSASPSEVNTPCTTTNKTSLFSYPNTDDHFPDNCGVQFPAFHTTAWASWQDQSNFELMVPFSVPVSDAGISPQMMDGTYT</sequence>
<dbReference type="PANTHER" id="PTHR31001">
    <property type="entry name" value="UNCHARACTERIZED TRANSCRIPTIONAL REGULATORY PROTEIN"/>
    <property type="match status" value="1"/>
</dbReference>
<dbReference type="PANTHER" id="PTHR31001:SF74">
    <property type="entry name" value="ZN(II)2CYS6 TRANSCRIPTION FACTOR (EUROFUNG)"/>
    <property type="match status" value="1"/>
</dbReference>
<dbReference type="GO" id="GO:0005634">
    <property type="term" value="C:nucleus"/>
    <property type="evidence" value="ECO:0007669"/>
    <property type="project" value="UniProtKB-SubCell"/>
</dbReference>
<dbReference type="AlphaFoldDB" id="A0A9P8ZVK8"/>
<proteinExistence type="predicted"/>
<reference evidence="4" key="1">
    <citation type="journal article" date="2021" name="Nat. Commun.">
        <title>Genetic determinants of endophytism in the Arabidopsis root mycobiome.</title>
        <authorList>
            <person name="Mesny F."/>
            <person name="Miyauchi S."/>
            <person name="Thiergart T."/>
            <person name="Pickel B."/>
            <person name="Atanasova L."/>
            <person name="Karlsson M."/>
            <person name="Huettel B."/>
            <person name="Barry K.W."/>
            <person name="Haridas S."/>
            <person name="Chen C."/>
            <person name="Bauer D."/>
            <person name="Andreopoulos W."/>
            <person name="Pangilinan J."/>
            <person name="LaButti K."/>
            <person name="Riley R."/>
            <person name="Lipzen A."/>
            <person name="Clum A."/>
            <person name="Drula E."/>
            <person name="Henrissat B."/>
            <person name="Kohler A."/>
            <person name="Grigoriev I.V."/>
            <person name="Martin F.M."/>
            <person name="Hacquard S."/>
        </authorList>
    </citation>
    <scope>NUCLEOTIDE SEQUENCE</scope>
    <source>
        <strain evidence="4">MPI-SDFR-AT-0073</strain>
    </source>
</reference>
<dbReference type="InterPro" id="IPR050613">
    <property type="entry name" value="Sec_Metabolite_Reg"/>
</dbReference>
<dbReference type="GO" id="GO:0008270">
    <property type="term" value="F:zinc ion binding"/>
    <property type="evidence" value="ECO:0007669"/>
    <property type="project" value="InterPro"/>
</dbReference>
<dbReference type="OrthoDB" id="4934715at2759"/>
<dbReference type="CDD" id="cd12148">
    <property type="entry name" value="fungal_TF_MHR"/>
    <property type="match status" value="1"/>
</dbReference>
<dbReference type="Proteomes" id="UP000758603">
    <property type="component" value="Unassembled WGS sequence"/>
</dbReference>
<dbReference type="RefSeq" id="XP_045956987.1">
    <property type="nucleotide sequence ID" value="XM_046104886.1"/>
</dbReference>
<protein>
    <submittedName>
        <fullName evidence="4">Fungal-specific transcription factor domain protein</fullName>
    </submittedName>
</protein>
<dbReference type="GO" id="GO:0006351">
    <property type="term" value="P:DNA-templated transcription"/>
    <property type="evidence" value="ECO:0007669"/>
    <property type="project" value="InterPro"/>
</dbReference>
<comment type="subcellular location">
    <subcellularLocation>
        <location evidence="1">Nucleus</location>
    </subcellularLocation>
</comment>
<keyword evidence="2" id="KW-0539">Nucleus</keyword>